<dbReference type="Proteomes" id="UP001607303">
    <property type="component" value="Unassembled WGS sequence"/>
</dbReference>
<comment type="caution">
    <text evidence="2">The sequence shown here is derived from an EMBL/GenBank/DDBJ whole genome shotgun (WGS) entry which is preliminary data.</text>
</comment>
<protein>
    <submittedName>
        <fullName evidence="2">Uncharacterized protein</fullName>
    </submittedName>
</protein>
<accession>A0ABD2C5A6</accession>
<evidence type="ECO:0000313" key="2">
    <source>
        <dbReference type="EMBL" id="KAL2739949.1"/>
    </source>
</evidence>
<dbReference type="AlphaFoldDB" id="A0ABD2C5A6"/>
<organism evidence="2 3">
    <name type="scientific">Vespula maculifrons</name>
    <name type="common">Eastern yellow jacket</name>
    <name type="synonym">Wasp</name>
    <dbReference type="NCBI Taxonomy" id="7453"/>
    <lineage>
        <taxon>Eukaryota</taxon>
        <taxon>Metazoa</taxon>
        <taxon>Ecdysozoa</taxon>
        <taxon>Arthropoda</taxon>
        <taxon>Hexapoda</taxon>
        <taxon>Insecta</taxon>
        <taxon>Pterygota</taxon>
        <taxon>Neoptera</taxon>
        <taxon>Endopterygota</taxon>
        <taxon>Hymenoptera</taxon>
        <taxon>Apocrita</taxon>
        <taxon>Aculeata</taxon>
        <taxon>Vespoidea</taxon>
        <taxon>Vespidae</taxon>
        <taxon>Vespinae</taxon>
        <taxon>Vespula</taxon>
    </lineage>
</organism>
<sequence length="74" mass="8087">MGATTKTKNNRAPPAAPSECSLLEPTNSSFILLIGSDYEQFDWKEALADSEDVPISTSLLQAIVMDDIDRIDND</sequence>
<dbReference type="EMBL" id="JAYRBN010000061">
    <property type="protein sequence ID" value="KAL2739949.1"/>
    <property type="molecule type" value="Genomic_DNA"/>
</dbReference>
<proteinExistence type="predicted"/>
<name>A0ABD2C5A6_VESMC</name>
<feature type="region of interest" description="Disordered" evidence="1">
    <location>
        <begin position="1"/>
        <end position="20"/>
    </location>
</feature>
<reference evidence="2 3" key="1">
    <citation type="journal article" date="2024" name="Ann. Entomol. Soc. Am.">
        <title>Genomic analyses of the southern and eastern yellowjacket wasps (Hymenoptera: Vespidae) reveal evolutionary signatures of social life.</title>
        <authorList>
            <person name="Catto M.A."/>
            <person name="Caine P.B."/>
            <person name="Orr S.E."/>
            <person name="Hunt B.G."/>
            <person name="Goodisman M.A.D."/>
        </authorList>
    </citation>
    <scope>NUCLEOTIDE SEQUENCE [LARGE SCALE GENOMIC DNA]</scope>
    <source>
        <strain evidence="2">232</strain>
        <tissue evidence="2">Head and thorax</tissue>
    </source>
</reference>
<evidence type="ECO:0000313" key="3">
    <source>
        <dbReference type="Proteomes" id="UP001607303"/>
    </source>
</evidence>
<gene>
    <name evidence="2" type="ORF">V1477_011338</name>
</gene>
<evidence type="ECO:0000256" key="1">
    <source>
        <dbReference type="SAM" id="MobiDB-lite"/>
    </source>
</evidence>
<keyword evidence="3" id="KW-1185">Reference proteome</keyword>